<evidence type="ECO:0000256" key="1">
    <source>
        <dbReference type="ARBA" id="ARBA00004635"/>
    </source>
</evidence>
<keyword evidence="4" id="KW-0564">Palmitate</keyword>
<evidence type="ECO:0000313" key="9">
    <source>
        <dbReference type="EMBL" id="STR00277.1"/>
    </source>
</evidence>
<dbReference type="Pfam" id="PF03180">
    <property type="entry name" value="Lipoprotein_9"/>
    <property type="match status" value="1"/>
</dbReference>
<dbReference type="RefSeq" id="WP_115308251.1">
    <property type="nucleotide sequence ID" value="NZ_CP091516.1"/>
</dbReference>
<feature type="chain" id="PRO_5016647480" description="Lipoprotein" evidence="8">
    <location>
        <begin position="22"/>
        <end position="302"/>
    </location>
</feature>
<dbReference type="OrthoDB" id="9812878at2"/>
<reference evidence="9 10" key="1">
    <citation type="submission" date="2018-06" db="EMBL/GenBank/DDBJ databases">
        <authorList>
            <consortium name="Pathogen Informatics"/>
            <person name="Doyle S."/>
        </authorList>
    </citation>
    <scope>NUCLEOTIDE SEQUENCE [LARGE SCALE GENOMIC DNA]</scope>
    <source>
        <strain evidence="9 10">NCTC13336</strain>
    </source>
</reference>
<sequence length="302" mass="32401">MNALMKLTLAAALGFGLAACGGESGNTAASGANGSAPAAGADKTEIRFGTTPGDFADMIKDQIQPALEKQGYTVTLTEYPDYVTPNKALAENAIDINIFQHKPYLDAFKAEHNLDLTEIFQVPTAPLGIYPGKLSKLEEVKNGSTVAIPNDPSNLARALVMLDELDWIKLKDGIDPLKASRADIAENTKNIEFVEMEAANLPRSRQDVDFAVVNGNYAMSSGMKLTESLFQEPSFAYVNWSAVRTADKDAKWVKDVSDAYNTDSFKAYAHQRFAGYKYPAAWGENAAEGAKAEAASAASAAK</sequence>
<evidence type="ECO:0000256" key="7">
    <source>
        <dbReference type="PIRSR" id="PIRSR002854-1"/>
    </source>
</evidence>
<feature type="signal peptide" evidence="8">
    <location>
        <begin position="1"/>
        <end position="21"/>
    </location>
</feature>
<dbReference type="EMBL" id="UGJJ01000001">
    <property type="protein sequence ID" value="STR00277.1"/>
    <property type="molecule type" value="Genomic_DNA"/>
</dbReference>
<evidence type="ECO:0000256" key="6">
    <source>
        <dbReference type="PIRNR" id="PIRNR002854"/>
    </source>
</evidence>
<feature type="lipid moiety-binding region" description="S-diacylglycerol cysteine" evidence="7">
    <location>
        <position position="20"/>
    </location>
</feature>
<keyword evidence="10" id="KW-1185">Reference proteome</keyword>
<organism evidence="9 10">
    <name type="scientific">Kingella potus</name>
    <dbReference type="NCBI Taxonomy" id="265175"/>
    <lineage>
        <taxon>Bacteria</taxon>
        <taxon>Pseudomonadati</taxon>
        <taxon>Pseudomonadota</taxon>
        <taxon>Betaproteobacteria</taxon>
        <taxon>Neisseriales</taxon>
        <taxon>Neisseriaceae</taxon>
        <taxon>Kingella</taxon>
    </lineage>
</organism>
<keyword evidence="2 8" id="KW-0732">Signal</keyword>
<protein>
    <recommendedName>
        <fullName evidence="6">Lipoprotein</fullName>
    </recommendedName>
</protein>
<evidence type="ECO:0000256" key="4">
    <source>
        <dbReference type="ARBA" id="ARBA00023139"/>
    </source>
</evidence>
<accession>A0A377QZ38</accession>
<dbReference type="Gene3D" id="3.40.190.10">
    <property type="entry name" value="Periplasmic binding protein-like II"/>
    <property type="match status" value="2"/>
</dbReference>
<dbReference type="GO" id="GO:0016020">
    <property type="term" value="C:membrane"/>
    <property type="evidence" value="ECO:0007669"/>
    <property type="project" value="UniProtKB-SubCell"/>
</dbReference>
<dbReference type="PANTHER" id="PTHR30429:SF0">
    <property type="entry name" value="METHIONINE-BINDING LIPOPROTEIN METQ"/>
    <property type="match status" value="1"/>
</dbReference>
<keyword evidence="3" id="KW-0472">Membrane</keyword>
<comment type="subcellular location">
    <subcellularLocation>
        <location evidence="1">Membrane</location>
        <topology evidence="1">Lipid-anchor</topology>
    </subcellularLocation>
</comment>
<dbReference type="SUPFAM" id="SSF53850">
    <property type="entry name" value="Periplasmic binding protein-like II"/>
    <property type="match status" value="1"/>
</dbReference>
<dbReference type="Proteomes" id="UP000254293">
    <property type="component" value="Unassembled WGS sequence"/>
</dbReference>
<name>A0A377QZ38_9NEIS</name>
<dbReference type="InterPro" id="IPR004872">
    <property type="entry name" value="Lipoprotein_NlpA"/>
</dbReference>
<dbReference type="PANTHER" id="PTHR30429">
    <property type="entry name" value="D-METHIONINE-BINDING LIPOPROTEIN METQ"/>
    <property type="match status" value="1"/>
</dbReference>
<evidence type="ECO:0000313" key="10">
    <source>
        <dbReference type="Proteomes" id="UP000254293"/>
    </source>
</evidence>
<dbReference type="AlphaFoldDB" id="A0A377QZ38"/>
<comment type="similarity">
    <text evidence="6">Belongs to the nlpA lipoprotein family.</text>
</comment>
<dbReference type="PIRSF" id="PIRSF002854">
    <property type="entry name" value="MetQ"/>
    <property type="match status" value="1"/>
</dbReference>
<evidence type="ECO:0000256" key="3">
    <source>
        <dbReference type="ARBA" id="ARBA00023136"/>
    </source>
</evidence>
<proteinExistence type="inferred from homology"/>
<evidence type="ECO:0000256" key="2">
    <source>
        <dbReference type="ARBA" id="ARBA00022729"/>
    </source>
</evidence>
<evidence type="ECO:0000256" key="5">
    <source>
        <dbReference type="ARBA" id="ARBA00023288"/>
    </source>
</evidence>
<evidence type="ECO:0000256" key="8">
    <source>
        <dbReference type="SAM" id="SignalP"/>
    </source>
</evidence>
<dbReference type="PROSITE" id="PS51257">
    <property type="entry name" value="PROKAR_LIPOPROTEIN"/>
    <property type="match status" value="1"/>
</dbReference>
<keyword evidence="5 6" id="KW-0449">Lipoprotein</keyword>
<gene>
    <name evidence="9" type="primary">metQ</name>
    <name evidence="9" type="ORF">NCTC13336_00475</name>
</gene>